<comment type="function">
    <text evidence="1">Attaches a formyl group to the free amino group of methionyl-tRNA(fMet). The formyl group appears to play a dual role in the initiator identity of N-formylmethionyl-tRNA by promoting its recognition by IF2 and preventing the misappropriation of this tRNA by the elongation apparatus.</text>
</comment>
<keyword evidence="8" id="KW-1185">Reference proteome</keyword>
<dbReference type="SUPFAM" id="SSF50486">
    <property type="entry name" value="FMT C-terminal domain-like"/>
    <property type="match status" value="1"/>
</dbReference>
<dbReference type="EC" id="2.1.2.9" evidence="2"/>
<evidence type="ECO:0000256" key="4">
    <source>
        <dbReference type="ARBA" id="ARBA00048558"/>
    </source>
</evidence>
<dbReference type="Pfam" id="PF00551">
    <property type="entry name" value="Formyl_trans_N"/>
    <property type="match status" value="1"/>
</dbReference>
<accession>A0AA51RF32</accession>
<dbReference type="Pfam" id="PF02911">
    <property type="entry name" value="Formyl_trans_C"/>
    <property type="match status" value="1"/>
</dbReference>
<dbReference type="Gene3D" id="3.40.50.170">
    <property type="entry name" value="Formyl transferase, N-terminal domain"/>
    <property type="match status" value="1"/>
</dbReference>
<name>A0AA51RF32_9BACT</name>
<comment type="catalytic activity">
    <reaction evidence="4">
        <text>L-methionyl-tRNA(fMet) + (6R)-10-formyltetrahydrofolate = N-formyl-L-methionyl-tRNA(fMet) + (6S)-5,6,7,8-tetrahydrofolate + H(+)</text>
        <dbReference type="Rhea" id="RHEA:24380"/>
        <dbReference type="Rhea" id="RHEA-COMP:9952"/>
        <dbReference type="Rhea" id="RHEA-COMP:9953"/>
        <dbReference type="ChEBI" id="CHEBI:15378"/>
        <dbReference type="ChEBI" id="CHEBI:57453"/>
        <dbReference type="ChEBI" id="CHEBI:78530"/>
        <dbReference type="ChEBI" id="CHEBI:78844"/>
        <dbReference type="ChEBI" id="CHEBI:195366"/>
        <dbReference type="EC" id="2.1.2.9"/>
    </reaction>
</comment>
<dbReference type="Gene3D" id="3.10.25.10">
    <property type="entry name" value="Formyl transferase, C-terminal domain"/>
    <property type="match status" value="1"/>
</dbReference>
<evidence type="ECO:0000256" key="1">
    <source>
        <dbReference type="ARBA" id="ARBA00002606"/>
    </source>
</evidence>
<dbReference type="GO" id="GO:0005829">
    <property type="term" value="C:cytosol"/>
    <property type="evidence" value="ECO:0007669"/>
    <property type="project" value="TreeGrafter"/>
</dbReference>
<reference evidence="7 8" key="1">
    <citation type="submission" date="2023-08" db="EMBL/GenBank/DDBJ databases">
        <title>Comparative genomics and taxonomic characterization of three novel marine species of genus Marivirga.</title>
        <authorList>
            <person name="Muhammad N."/>
            <person name="Kim S.-G."/>
        </authorList>
    </citation>
    <scope>NUCLEOTIDE SEQUENCE [LARGE SCALE GENOMIC DNA]</scope>
    <source>
        <strain evidence="7 8">BDSF4-3</strain>
    </source>
</reference>
<dbReference type="InterPro" id="IPR037022">
    <property type="entry name" value="Formyl_trans_C_sf"/>
</dbReference>
<dbReference type="InterPro" id="IPR036477">
    <property type="entry name" value="Formyl_transf_N_sf"/>
</dbReference>
<organism evidence="7 8">
    <name type="scientific">Marivirga salinarum</name>
    <dbReference type="NCBI Taxonomy" id="3059078"/>
    <lineage>
        <taxon>Bacteria</taxon>
        <taxon>Pseudomonadati</taxon>
        <taxon>Bacteroidota</taxon>
        <taxon>Cytophagia</taxon>
        <taxon>Cytophagales</taxon>
        <taxon>Marivirgaceae</taxon>
        <taxon>Marivirga</taxon>
    </lineage>
</organism>
<dbReference type="KEGG" id="msaa:QYS49_34090"/>
<dbReference type="GO" id="GO:0004479">
    <property type="term" value="F:methionyl-tRNA formyltransferase activity"/>
    <property type="evidence" value="ECO:0007669"/>
    <property type="project" value="UniProtKB-EC"/>
</dbReference>
<dbReference type="InterPro" id="IPR002376">
    <property type="entry name" value="Formyl_transf_N"/>
</dbReference>
<dbReference type="SUPFAM" id="SSF53328">
    <property type="entry name" value="Formyltransferase"/>
    <property type="match status" value="1"/>
</dbReference>
<proteinExistence type="predicted"/>
<dbReference type="Proteomes" id="UP001230496">
    <property type="component" value="Chromosome"/>
</dbReference>
<protein>
    <recommendedName>
        <fullName evidence="3">Methionyl-tRNA formyltransferase</fullName>
        <ecNumber evidence="2">2.1.2.9</ecNumber>
    </recommendedName>
</protein>
<dbReference type="RefSeq" id="WP_308350807.1">
    <property type="nucleotide sequence ID" value="NZ_CP129971.1"/>
</dbReference>
<dbReference type="InterPro" id="IPR005793">
    <property type="entry name" value="Formyl_trans_C"/>
</dbReference>
<evidence type="ECO:0000313" key="8">
    <source>
        <dbReference type="Proteomes" id="UP001230496"/>
    </source>
</evidence>
<gene>
    <name evidence="7" type="ORF">QYS49_34090</name>
</gene>
<evidence type="ECO:0000313" key="7">
    <source>
        <dbReference type="EMBL" id="WMN12615.1"/>
    </source>
</evidence>
<dbReference type="InterPro" id="IPR011034">
    <property type="entry name" value="Formyl_transferase-like_C_sf"/>
</dbReference>
<evidence type="ECO:0000259" key="5">
    <source>
        <dbReference type="Pfam" id="PF00551"/>
    </source>
</evidence>
<dbReference type="PANTHER" id="PTHR11138:SF5">
    <property type="entry name" value="METHIONYL-TRNA FORMYLTRANSFERASE, MITOCHONDRIAL"/>
    <property type="match status" value="1"/>
</dbReference>
<dbReference type="AlphaFoldDB" id="A0AA51RF32"/>
<dbReference type="EMBL" id="CP129971">
    <property type="protein sequence ID" value="WMN12615.1"/>
    <property type="molecule type" value="Genomic_DNA"/>
</dbReference>
<evidence type="ECO:0000256" key="3">
    <source>
        <dbReference type="ARBA" id="ARBA00016014"/>
    </source>
</evidence>
<sequence length="318" mass="36013">MNAVVFTNSLWGLPLINELFKQGSLKGIVIPLIDHVDNRQIYDFSEKHKIPCIKIENIQLKNELADWLNTIKPDIAFCMTFPYLIPKIILDIPIQGFVNFHFGRLPENAGADPLFWTLKENRKVAVITAHRMSIFFDCGSVIAEKEVPIIPGENWGLLGNRLSVLTLSLISEIIKKNKELTNETIGINQNNSNKIELKDLRIQWTTQTAIEIESLVNACNPKYNGAITYFRGVQIRILEVSHADLSNVNSFKPGSIVLADQQQGIFVLCSDYKFLRINLVSTAEGYMTGQKLVALGVRTNEIFYSNEFITEEKETLLK</sequence>
<feature type="domain" description="Formyl transferase C-terminal" evidence="6">
    <location>
        <begin position="194"/>
        <end position="284"/>
    </location>
</feature>
<evidence type="ECO:0000256" key="2">
    <source>
        <dbReference type="ARBA" id="ARBA00012261"/>
    </source>
</evidence>
<dbReference type="PANTHER" id="PTHR11138">
    <property type="entry name" value="METHIONYL-TRNA FORMYLTRANSFERASE"/>
    <property type="match status" value="1"/>
</dbReference>
<feature type="domain" description="Formyl transferase N-terminal" evidence="5">
    <location>
        <begin position="55"/>
        <end position="165"/>
    </location>
</feature>
<evidence type="ECO:0000259" key="6">
    <source>
        <dbReference type="Pfam" id="PF02911"/>
    </source>
</evidence>